<dbReference type="PRINTS" id="PR00839">
    <property type="entry name" value="V8PROTEASE"/>
</dbReference>
<dbReference type="GO" id="GO:0006508">
    <property type="term" value="P:proteolysis"/>
    <property type="evidence" value="ECO:0007669"/>
    <property type="project" value="UniProtKB-KW"/>
</dbReference>
<evidence type="ECO:0000313" key="4">
    <source>
        <dbReference type="EMBL" id="SVB28124.1"/>
    </source>
</evidence>
<dbReference type="SUPFAM" id="SSF50494">
    <property type="entry name" value="Trypsin-like serine proteases"/>
    <property type="match status" value="1"/>
</dbReference>
<organism evidence="4">
    <name type="scientific">marine metagenome</name>
    <dbReference type="NCBI Taxonomy" id="408172"/>
    <lineage>
        <taxon>unclassified sequences</taxon>
        <taxon>metagenomes</taxon>
        <taxon>ecological metagenomes</taxon>
    </lineage>
</organism>
<proteinExistence type="predicted"/>
<gene>
    <name evidence="4" type="ORF">METZ01_LOCUS180978</name>
</gene>
<protein>
    <recommendedName>
        <fullName evidence="5">Serine protease</fullName>
    </recommendedName>
</protein>
<keyword evidence="3" id="KW-0720">Serine protease</keyword>
<dbReference type="AlphaFoldDB" id="A0A382CQM1"/>
<sequence>MAYIAAVKIDLAQWGALFLALGVAGCTSTKPGAVQSSDAETPAVINDRAIIGQMTRESTRMMDSDDPVPMESLIEQLKKEPRVSLNLPGRKGTRTEDAQKAIAVVGGVYKCKRCTRWHVAPASGFLITEDMVVTNYHVVNQPERSSLAVRLFDGRVFMVEAVVASSERFDLAVLRIPKTGVKPVALGQAAPVGAKVDLVSHPNQRFYTLTEGRVARYFMMQRDRKQVSAMSITADFGRGSSGGPVFNETGEVVGIAASTESLYYTEKDGEQKNLQMVFKHCVPVSQLRELIGG</sequence>
<dbReference type="InterPro" id="IPR009003">
    <property type="entry name" value="Peptidase_S1_PA"/>
</dbReference>
<dbReference type="Gene3D" id="2.40.10.120">
    <property type="match status" value="1"/>
</dbReference>
<dbReference type="InterPro" id="IPR008256">
    <property type="entry name" value="Peptidase_S1B"/>
</dbReference>
<evidence type="ECO:0008006" key="5">
    <source>
        <dbReference type="Google" id="ProtNLM"/>
    </source>
</evidence>
<evidence type="ECO:0000256" key="3">
    <source>
        <dbReference type="ARBA" id="ARBA00022825"/>
    </source>
</evidence>
<accession>A0A382CQM1</accession>
<reference evidence="4" key="1">
    <citation type="submission" date="2018-05" db="EMBL/GenBank/DDBJ databases">
        <authorList>
            <person name="Lanie J.A."/>
            <person name="Ng W.-L."/>
            <person name="Kazmierczak K.M."/>
            <person name="Andrzejewski T.M."/>
            <person name="Davidsen T.M."/>
            <person name="Wayne K.J."/>
            <person name="Tettelin H."/>
            <person name="Glass J.I."/>
            <person name="Rusch D."/>
            <person name="Podicherti R."/>
            <person name="Tsui H.-C.T."/>
            <person name="Winkler M.E."/>
        </authorList>
    </citation>
    <scope>NUCLEOTIDE SEQUENCE</scope>
</reference>
<dbReference type="PANTHER" id="PTHR43019:SF23">
    <property type="entry name" value="PROTEASE DO-LIKE 5, CHLOROPLASTIC"/>
    <property type="match status" value="1"/>
</dbReference>
<dbReference type="PANTHER" id="PTHR43019">
    <property type="entry name" value="SERINE ENDOPROTEASE DEGS"/>
    <property type="match status" value="1"/>
</dbReference>
<keyword evidence="1" id="KW-0645">Protease</keyword>
<keyword evidence="2" id="KW-0378">Hydrolase</keyword>
<dbReference type="EMBL" id="UINC01035547">
    <property type="protein sequence ID" value="SVB28124.1"/>
    <property type="molecule type" value="Genomic_DNA"/>
</dbReference>
<name>A0A382CQM1_9ZZZZ</name>
<evidence type="ECO:0000256" key="1">
    <source>
        <dbReference type="ARBA" id="ARBA00022670"/>
    </source>
</evidence>
<dbReference type="Pfam" id="PF13365">
    <property type="entry name" value="Trypsin_2"/>
    <property type="match status" value="1"/>
</dbReference>
<evidence type="ECO:0000256" key="2">
    <source>
        <dbReference type="ARBA" id="ARBA00022801"/>
    </source>
</evidence>
<dbReference type="GO" id="GO:0008236">
    <property type="term" value="F:serine-type peptidase activity"/>
    <property type="evidence" value="ECO:0007669"/>
    <property type="project" value="UniProtKB-KW"/>
</dbReference>